<dbReference type="PROSITE" id="PS50994">
    <property type="entry name" value="INTEGRASE"/>
    <property type="match status" value="1"/>
</dbReference>
<dbReference type="EMBL" id="CAJOBA010061858">
    <property type="protein sequence ID" value="CAF4333849.1"/>
    <property type="molecule type" value="Genomic_DNA"/>
</dbReference>
<evidence type="ECO:0000259" key="1">
    <source>
        <dbReference type="PROSITE" id="PS50994"/>
    </source>
</evidence>
<proteinExistence type="predicted"/>
<dbReference type="GO" id="GO:0015074">
    <property type="term" value="P:DNA integration"/>
    <property type="evidence" value="ECO:0007669"/>
    <property type="project" value="InterPro"/>
</dbReference>
<dbReference type="Proteomes" id="UP000682733">
    <property type="component" value="Unassembled WGS sequence"/>
</dbReference>
<feature type="domain" description="Integrase catalytic" evidence="1">
    <location>
        <begin position="156"/>
        <end position="324"/>
    </location>
</feature>
<organism evidence="3 4">
    <name type="scientific">Didymodactylos carnosus</name>
    <dbReference type="NCBI Taxonomy" id="1234261"/>
    <lineage>
        <taxon>Eukaryota</taxon>
        <taxon>Metazoa</taxon>
        <taxon>Spiralia</taxon>
        <taxon>Gnathifera</taxon>
        <taxon>Rotifera</taxon>
        <taxon>Eurotatoria</taxon>
        <taxon>Bdelloidea</taxon>
        <taxon>Philodinida</taxon>
        <taxon>Philodinidae</taxon>
        <taxon>Didymodactylos</taxon>
    </lineage>
</organism>
<protein>
    <recommendedName>
        <fullName evidence="1">Integrase catalytic domain-containing protein</fullName>
    </recommendedName>
</protein>
<dbReference type="InterPro" id="IPR001584">
    <property type="entry name" value="Integrase_cat-core"/>
</dbReference>
<dbReference type="InterPro" id="IPR012337">
    <property type="entry name" value="RNaseH-like_sf"/>
</dbReference>
<dbReference type="Proteomes" id="UP000677228">
    <property type="component" value="Unassembled WGS sequence"/>
</dbReference>
<dbReference type="Pfam" id="PF00665">
    <property type="entry name" value="rve"/>
    <property type="match status" value="1"/>
</dbReference>
<dbReference type="PANTHER" id="PTHR37984">
    <property type="entry name" value="PROTEIN CBG26694"/>
    <property type="match status" value="1"/>
</dbReference>
<dbReference type="EMBL" id="CAJNOK010039464">
    <property type="protein sequence ID" value="CAF1544979.1"/>
    <property type="molecule type" value="Genomic_DNA"/>
</dbReference>
<comment type="caution">
    <text evidence="3">The sequence shown here is derived from an EMBL/GenBank/DDBJ whole genome shotgun (WGS) entry which is preliminary data.</text>
</comment>
<evidence type="ECO:0000313" key="2">
    <source>
        <dbReference type="EMBL" id="CAF1544979.1"/>
    </source>
</evidence>
<sequence>MAAATIITEVANEVSADEKGFYSKIDGHIQTLAPKMRGKWVITKTMCKDIMNVLKQGKAGGNTDIDPQHRARCVKYFKLSNLVGADTLCAIDTGKTVVMLESFYHILHETHEQTGRGGRDKVRYEISQHYSWIPSKTIDIFLSGCVACQIRKPVKNHVVPKAIISLGFMTRVQIDLIDLRTRPDKQFNWILHCRDHFSKYSWAFALPTKEAPYVLEKLQQLFYQFGPCRILQSDNGREFTAQIIKDLMKTWTGLAIVSGRPRHPQSQGLIERGNATLCNILGKFMHQHGTTYWTECLLPVVYSMNTSLSRAVNTTPFEIVFGQKPRADCVFWKNVSEQGITDETDLPSDALDVSTGDDGNDYVDINDSDSRSIPSIIQNLDLEYAPSYDEEIAAACSAVNAAILF</sequence>
<feature type="non-terminal residue" evidence="3">
    <location>
        <position position="1"/>
    </location>
</feature>
<dbReference type="PANTHER" id="PTHR37984:SF5">
    <property type="entry name" value="PROTEIN NYNRIN-LIKE"/>
    <property type="match status" value="1"/>
</dbReference>
<dbReference type="AlphaFoldDB" id="A0A8S2UAP4"/>
<dbReference type="GO" id="GO:0003676">
    <property type="term" value="F:nucleic acid binding"/>
    <property type="evidence" value="ECO:0007669"/>
    <property type="project" value="InterPro"/>
</dbReference>
<dbReference type="InterPro" id="IPR050951">
    <property type="entry name" value="Retrovirus_Pol_polyprotein"/>
</dbReference>
<accession>A0A8S2UAP4</accession>
<evidence type="ECO:0000313" key="3">
    <source>
        <dbReference type="EMBL" id="CAF4333849.1"/>
    </source>
</evidence>
<dbReference type="SUPFAM" id="SSF53098">
    <property type="entry name" value="Ribonuclease H-like"/>
    <property type="match status" value="1"/>
</dbReference>
<evidence type="ECO:0000313" key="4">
    <source>
        <dbReference type="Proteomes" id="UP000682733"/>
    </source>
</evidence>
<dbReference type="Gene3D" id="3.30.420.10">
    <property type="entry name" value="Ribonuclease H-like superfamily/Ribonuclease H"/>
    <property type="match status" value="1"/>
</dbReference>
<gene>
    <name evidence="2" type="ORF">OVA965_LOCUS38973</name>
    <name evidence="3" type="ORF">TMI583_LOCUS40215</name>
</gene>
<dbReference type="InterPro" id="IPR036397">
    <property type="entry name" value="RNaseH_sf"/>
</dbReference>
<name>A0A8S2UAP4_9BILA</name>
<feature type="non-terminal residue" evidence="3">
    <location>
        <position position="405"/>
    </location>
</feature>
<reference evidence="3" key="1">
    <citation type="submission" date="2021-02" db="EMBL/GenBank/DDBJ databases">
        <authorList>
            <person name="Nowell W R."/>
        </authorList>
    </citation>
    <scope>NUCLEOTIDE SEQUENCE</scope>
</reference>